<dbReference type="InterPro" id="IPR016166">
    <property type="entry name" value="FAD-bd_PCMH"/>
</dbReference>
<keyword evidence="8" id="KW-0285">Flavoprotein</keyword>
<evidence type="ECO:0000313" key="19">
    <source>
        <dbReference type="Proteomes" id="UP000655225"/>
    </source>
</evidence>
<keyword evidence="13" id="KW-0560">Oxidoreductase</keyword>
<dbReference type="Proteomes" id="UP000655225">
    <property type="component" value="Unassembled WGS sequence"/>
</dbReference>
<reference evidence="18 19" key="1">
    <citation type="submission" date="2020-04" db="EMBL/GenBank/DDBJ databases">
        <title>Plant Genome Project.</title>
        <authorList>
            <person name="Zhang R.-G."/>
        </authorList>
    </citation>
    <scope>NUCLEOTIDE SEQUENCE [LARGE SCALE GENOMIC DNA]</scope>
    <source>
        <strain evidence="18">YNK0</strain>
        <tissue evidence="18">Leaf</tissue>
    </source>
</reference>
<evidence type="ECO:0000256" key="16">
    <source>
        <dbReference type="ARBA" id="ARBA00048914"/>
    </source>
</evidence>
<feature type="domain" description="FAD-binding PCMH-type" evidence="17">
    <location>
        <begin position="67"/>
        <end position="234"/>
    </location>
</feature>
<evidence type="ECO:0000256" key="13">
    <source>
        <dbReference type="ARBA" id="ARBA00023002"/>
    </source>
</evidence>
<dbReference type="Gene3D" id="3.30.465.10">
    <property type="match status" value="1"/>
</dbReference>
<keyword evidence="9" id="KW-0274">FAD</keyword>
<dbReference type="Gene3D" id="3.90.78.10">
    <property type="entry name" value="UDP-N-acetylenolpyruvoylglucosamine reductase, C-terminal domain"/>
    <property type="match status" value="1"/>
</dbReference>
<accession>A0A834ZI25</accession>
<dbReference type="Pfam" id="PF02873">
    <property type="entry name" value="MurB_C"/>
    <property type="match status" value="1"/>
</dbReference>
<evidence type="ECO:0000256" key="10">
    <source>
        <dbReference type="ARBA" id="ARBA00022857"/>
    </source>
</evidence>
<evidence type="ECO:0000256" key="4">
    <source>
        <dbReference type="ARBA" id="ARBA00004752"/>
    </source>
</evidence>
<dbReference type="OMA" id="APLTWFR"/>
<dbReference type="EC" id="1.3.1.98" evidence="5"/>
<dbReference type="AlphaFoldDB" id="A0A834ZI25"/>
<comment type="function">
    <text evidence="2">Cell wall formation.</text>
</comment>
<organism evidence="18 19">
    <name type="scientific">Tetracentron sinense</name>
    <name type="common">Spur-leaf</name>
    <dbReference type="NCBI Taxonomy" id="13715"/>
    <lineage>
        <taxon>Eukaryota</taxon>
        <taxon>Viridiplantae</taxon>
        <taxon>Streptophyta</taxon>
        <taxon>Embryophyta</taxon>
        <taxon>Tracheophyta</taxon>
        <taxon>Spermatophyta</taxon>
        <taxon>Magnoliopsida</taxon>
        <taxon>Trochodendrales</taxon>
        <taxon>Trochodendraceae</taxon>
        <taxon>Tetracentron</taxon>
    </lineage>
</organism>
<dbReference type="UniPathway" id="UPA00219"/>
<keyword evidence="12" id="KW-0573">Peptidoglycan synthesis</keyword>
<dbReference type="InterPro" id="IPR016169">
    <property type="entry name" value="FAD-bd_PCMH_sub2"/>
</dbReference>
<dbReference type="GO" id="GO:0005829">
    <property type="term" value="C:cytosol"/>
    <property type="evidence" value="ECO:0007669"/>
    <property type="project" value="TreeGrafter"/>
</dbReference>
<dbReference type="GO" id="GO:0051301">
    <property type="term" value="P:cell division"/>
    <property type="evidence" value="ECO:0007669"/>
    <property type="project" value="UniProtKB-KW"/>
</dbReference>
<gene>
    <name evidence="18" type="ORF">HHK36_006940</name>
</gene>
<evidence type="ECO:0000256" key="11">
    <source>
        <dbReference type="ARBA" id="ARBA00022960"/>
    </source>
</evidence>
<dbReference type="PROSITE" id="PS51387">
    <property type="entry name" value="FAD_PCMH"/>
    <property type="match status" value="1"/>
</dbReference>
<dbReference type="Gene3D" id="3.30.43.10">
    <property type="entry name" value="Uridine Diphospho-n-acetylenolpyruvylglucosamine Reductase, domain 2"/>
    <property type="match status" value="1"/>
</dbReference>
<evidence type="ECO:0000259" key="17">
    <source>
        <dbReference type="PROSITE" id="PS51387"/>
    </source>
</evidence>
<dbReference type="InterPro" id="IPR036318">
    <property type="entry name" value="FAD-bd_PCMH-like_sf"/>
</dbReference>
<dbReference type="SUPFAM" id="SSF56194">
    <property type="entry name" value="Uridine diphospho-N-Acetylenolpyruvylglucosamine reductase, MurB, C-terminal domain"/>
    <property type="match status" value="1"/>
</dbReference>
<dbReference type="InterPro" id="IPR016167">
    <property type="entry name" value="FAD-bd_PCMH_sub1"/>
</dbReference>
<dbReference type="InterPro" id="IPR006094">
    <property type="entry name" value="Oxid_FAD_bind_N"/>
</dbReference>
<dbReference type="GO" id="GO:0071555">
    <property type="term" value="P:cell wall organization"/>
    <property type="evidence" value="ECO:0007669"/>
    <property type="project" value="UniProtKB-KW"/>
</dbReference>
<evidence type="ECO:0000256" key="7">
    <source>
        <dbReference type="ARBA" id="ARBA00022618"/>
    </source>
</evidence>
<evidence type="ECO:0000256" key="15">
    <source>
        <dbReference type="ARBA" id="ARBA00023316"/>
    </source>
</evidence>
<comment type="subcellular location">
    <subcellularLocation>
        <location evidence="3">Cytoplasm</location>
    </subcellularLocation>
</comment>
<name>A0A834ZI25_TETSI</name>
<keyword evidence="11" id="KW-0133">Cell shape</keyword>
<dbReference type="NCBIfam" id="TIGR00179">
    <property type="entry name" value="murB"/>
    <property type="match status" value="1"/>
</dbReference>
<dbReference type="InterPro" id="IPR011601">
    <property type="entry name" value="MurB_C"/>
</dbReference>
<keyword evidence="19" id="KW-1185">Reference proteome</keyword>
<dbReference type="GO" id="GO:0071949">
    <property type="term" value="F:FAD binding"/>
    <property type="evidence" value="ECO:0007669"/>
    <property type="project" value="InterPro"/>
</dbReference>
<evidence type="ECO:0000256" key="2">
    <source>
        <dbReference type="ARBA" id="ARBA00003921"/>
    </source>
</evidence>
<keyword evidence="7" id="KW-0132">Cell division</keyword>
<evidence type="ECO:0000256" key="9">
    <source>
        <dbReference type="ARBA" id="ARBA00022827"/>
    </source>
</evidence>
<dbReference type="GO" id="GO:0008360">
    <property type="term" value="P:regulation of cell shape"/>
    <property type="evidence" value="ECO:0007669"/>
    <property type="project" value="UniProtKB-KW"/>
</dbReference>
<comment type="catalytic activity">
    <reaction evidence="16">
        <text>UDP-N-acetyl-alpha-D-muramate + NADP(+) = UDP-N-acetyl-3-O-(1-carboxyvinyl)-alpha-D-glucosamine + NADPH + H(+)</text>
        <dbReference type="Rhea" id="RHEA:12248"/>
        <dbReference type="ChEBI" id="CHEBI:15378"/>
        <dbReference type="ChEBI" id="CHEBI:57783"/>
        <dbReference type="ChEBI" id="CHEBI:58349"/>
        <dbReference type="ChEBI" id="CHEBI:68483"/>
        <dbReference type="ChEBI" id="CHEBI:70757"/>
        <dbReference type="EC" id="1.3.1.98"/>
    </reaction>
</comment>
<evidence type="ECO:0000256" key="6">
    <source>
        <dbReference type="ARBA" id="ARBA00022490"/>
    </source>
</evidence>
<keyword evidence="6" id="KW-0963">Cytoplasm</keyword>
<dbReference type="SUPFAM" id="SSF56176">
    <property type="entry name" value="FAD-binding/transporter-associated domain-like"/>
    <property type="match status" value="1"/>
</dbReference>
<evidence type="ECO:0000313" key="18">
    <source>
        <dbReference type="EMBL" id="KAF8407804.1"/>
    </source>
</evidence>
<dbReference type="OrthoDB" id="66620at2759"/>
<proteinExistence type="inferred from homology"/>
<keyword evidence="10" id="KW-0521">NADP</keyword>
<keyword evidence="15" id="KW-0961">Cell wall biogenesis/degradation</keyword>
<evidence type="ECO:0000256" key="8">
    <source>
        <dbReference type="ARBA" id="ARBA00022630"/>
    </source>
</evidence>
<sequence>MALRLPETLPFHYLSPISYRLQQSRRNTNPVSGTRIHCISNEELEQSRRGLNFVRDKKLLRDLSTWGIGGPCSYFVEVFEQTQLVSAIRYCCDHSIRFIIVGNGSNCLFDDYGFDGCVILNRINFLERIEPGFYRAGSGYLFNRLGVQCSNEGFTGLEFAGGIPGTVGGAVYMNAGANGQESADAIDSIEIVTAGGKFRTLKRADLSFGYRLSPFRNMEDMAAIVAVTFRLGHSALSKGRLQAYLGRRRISQPVGERNAGSVFKNPLELGLTAGELIEKVGLKGFRVGGAMVSSIHANFFINSGGSTSADMLELIHLVKEKVYQKFGIQLKEEILYVHPNHNGSIQTENQPVM</sequence>
<dbReference type="EMBL" id="JABCRI010000004">
    <property type="protein sequence ID" value="KAF8407804.1"/>
    <property type="molecule type" value="Genomic_DNA"/>
</dbReference>
<protein>
    <recommendedName>
        <fullName evidence="5">UDP-N-acetylmuramate dehydrogenase</fullName>
        <ecNumber evidence="5">1.3.1.98</ecNumber>
    </recommendedName>
</protein>
<dbReference type="InterPro" id="IPR003170">
    <property type="entry name" value="MurB"/>
</dbReference>
<dbReference type="InterPro" id="IPR036635">
    <property type="entry name" value="MurB_C_sf"/>
</dbReference>
<comment type="caution">
    <text evidence="18">The sequence shown here is derived from an EMBL/GenBank/DDBJ whole genome shotgun (WGS) entry which is preliminary data.</text>
</comment>
<dbReference type="GO" id="GO:0008762">
    <property type="term" value="F:UDP-N-acetylmuramate dehydrogenase activity"/>
    <property type="evidence" value="ECO:0007669"/>
    <property type="project" value="UniProtKB-EC"/>
</dbReference>
<dbReference type="HAMAP" id="MF_00037">
    <property type="entry name" value="MurB"/>
    <property type="match status" value="1"/>
</dbReference>
<dbReference type="NCBIfam" id="NF010480">
    <property type="entry name" value="PRK13905.1"/>
    <property type="match status" value="1"/>
</dbReference>
<evidence type="ECO:0000256" key="5">
    <source>
        <dbReference type="ARBA" id="ARBA00012518"/>
    </source>
</evidence>
<keyword evidence="14" id="KW-0131">Cell cycle</keyword>
<dbReference type="PANTHER" id="PTHR21071">
    <property type="entry name" value="UDP-N-ACETYLENOLPYRUVOYLGLUCOSAMINE REDUCTASE"/>
    <property type="match status" value="1"/>
</dbReference>
<evidence type="ECO:0000256" key="12">
    <source>
        <dbReference type="ARBA" id="ARBA00022984"/>
    </source>
</evidence>
<evidence type="ECO:0000256" key="1">
    <source>
        <dbReference type="ARBA" id="ARBA00001974"/>
    </source>
</evidence>
<dbReference type="PANTHER" id="PTHR21071:SF4">
    <property type="entry name" value="UDP-N-ACETYLENOLPYRUVOYLGLUCOSAMINE REDUCTASE"/>
    <property type="match status" value="1"/>
</dbReference>
<dbReference type="Pfam" id="PF01565">
    <property type="entry name" value="FAD_binding_4"/>
    <property type="match status" value="1"/>
</dbReference>
<evidence type="ECO:0000256" key="3">
    <source>
        <dbReference type="ARBA" id="ARBA00004496"/>
    </source>
</evidence>
<comment type="cofactor">
    <cofactor evidence="1">
        <name>FAD</name>
        <dbReference type="ChEBI" id="CHEBI:57692"/>
    </cofactor>
</comment>
<evidence type="ECO:0000256" key="14">
    <source>
        <dbReference type="ARBA" id="ARBA00023306"/>
    </source>
</evidence>
<comment type="pathway">
    <text evidence="4">Cell wall biogenesis; peptidoglycan biosynthesis.</text>
</comment>